<organism evidence="1 2">
    <name type="scientific">Enterobacter nematophilus</name>
    <dbReference type="NCBI Taxonomy" id="2994648"/>
    <lineage>
        <taxon>Bacteria</taxon>
        <taxon>Pseudomonadati</taxon>
        <taxon>Pseudomonadota</taxon>
        <taxon>Gammaproteobacteria</taxon>
        <taxon>Enterobacterales</taxon>
        <taxon>Enterobacteriaceae</taxon>
        <taxon>Enterobacter</taxon>
    </lineage>
</organism>
<evidence type="ECO:0000313" key="1">
    <source>
        <dbReference type="EMBL" id="MCX5575133.1"/>
    </source>
</evidence>
<comment type="caution">
    <text evidence="1">The sequence shown here is derived from an EMBL/GenBank/DDBJ whole genome shotgun (WGS) entry which is preliminary data.</text>
</comment>
<reference evidence="1" key="1">
    <citation type="submission" date="2022-11" db="EMBL/GenBank/DDBJ databases">
        <title>Biodiversity and phylogenetic relationships of bacteria.</title>
        <authorList>
            <person name="Machado R.A.R."/>
            <person name="Bhat A."/>
            <person name="Loulou A."/>
            <person name="Kallel S."/>
        </authorList>
    </citation>
    <scope>NUCLEOTIDE SEQUENCE</scope>
    <source>
        <strain evidence="1">E-TC7</strain>
    </source>
</reference>
<name>A0ABT3W042_9ENTR</name>
<evidence type="ECO:0000313" key="2">
    <source>
        <dbReference type="Proteomes" id="UP001146015"/>
    </source>
</evidence>
<proteinExistence type="predicted"/>
<dbReference type="Gene3D" id="1.10.30.50">
    <property type="match status" value="1"/>
</dbReference>
<dbReference type="RefSeq" id="WP_266179394.1">
    <property type="nucleotide sequence ID" value="NZ_JAPKNE010000004.1"/>
</dbReference>
<protein>
    <recommendedName>
        <fullName evidence="3">HNH endonuclease</fullName>
    </recommendedName>
</protein>
<accession>A0ABT3W042</accession>
<dbReference type="EMBL" id="JAPKNE010000004">
    <property type="protein sequence ID" value="MCX5575133.1"/>
    <property type="molecule type" value="Genomic_DNA"/>
</dbReference>
<gene>
    <name evidence="1" type="ORF">OSH03_14315</name>
</gene>
<sequence>MIFIHIPTPPNLPTHWNKIYLGRIAKVRELTTQELRSTYIKSHGSWGRLKKWLSMLSCDKCWYCEAKSTRAPFDVDHFRPKLGITIDRVGLTGHDGYYWLAYEWWNFRLSCQRCNRPEKSEAGTNYGKSNEFPIQDEAQRCSLPEQDLNREFPKLLDPCVQADTELLAHGIDGEVKPTASLGTWEFQRARYTIDLLGFNEWNTPEIKRNAWRVLDDLIRCAGNQPAVISHLQEHLSTNHEYAGFFRAAIGTHRDKPWVEGLL</sequence>
<dbReference type="CDD" id="cd00085">
    <property type="entry name" value="HNHc"/>
    <property type="match status" value="1"/>
</dbReference>
<dbReference type="InterPro" id="IPR003615">
    <property type="entry name" value="HNH_nuc"/>
</dbReference>
<evidence type="ECO:0008006" key="3">
    <source>
        <dbReference type="Google" id="ProtNLM"/>
    </source>
</evidence>
<keyword evidence="2" id="KW-1185">Reference proteome</keyword>
<dbReference type="Proteomes" id="UP001146015">
    <property type="component" value="Unassembled WGS sequence"/>
</dbReference>